<gene>
    <name evidence="2" type="ORF">C7441_112151</name>
</gene>
<proteinExistence type="predicted"/>
<accession>A0A316CLF1</accession>
<keyword evidence="3" id="KW-1185">Reference proteome</keyword>
<sequence>MTSHVTPIRRQLLVNLLWFLATTASFAFVLFMTVVR</sequence>
<keyword evidence="1" id="KW-0812">Transmembrane</keyword>
<name>A0A316CLF1_PSESE</name>
<reference evidence="2 3" key="1">
    <citation type="submission" date="2018-05" db="EMBL/GenBank/DDBJ databases">
        <title>Genomic Encyclopedia of Type Strains, Phase IV (KMG-IV): sequencing the most valuable type-strain genomes for metagenomic binning, comparative biology and taxonomic classification.</title>
        <authorList>
            <person name="Goeker M."/>
        </authorList>
    </citation>
    <scope>NUCLEOTIDE SEQUENCE [LARGE SCALE GENOMIC DNA]</scope>
    <source>
        <strain evidence="2 3">DSM 6986</strain>
    </source>
</reference>
<evidence type="ECO:0000256" key="1">
    <source>
        <dbReference type="SAM" id="Phobius"/>
    </source>
</evidence>
<evidence type="ECO:0000313" key="3">
    <source>
        <dbReference type="Proteomes" id="UP000245396"/>
    </source>
</evidence>
<evidence type="ECO:0000313" key="2">
    <source>
        <dbReference type="EMBL" id="PWJ80609.1"/>
    </source>
</evidence>
<dbReference type="AlphaFoldDB" id="A0A316CLF1"/>
<organism evidence="2 3">
    <name type="scientific">Pseudaminobacter salicylatoxidans</name>
    <dbReference type="NCBI Taxonomy" id="93369"/>
    <lineage>
        <taxon>Bacteria</taxon>
        <taxon>Pseudomonadati</taxon>
        <taxon>Pseudomonadota</taxon>
        <taxon>Alphaproteobacteria</taxon>
        <taxon>Hyphomicrobiales</taxon>
        <taxon>Phyllobacteriaceae</taxon>
        <taxon>Pseudaminobacter</taxon>
    </lineage>
</organism>
<protein>
    <submittedName>
        <fullName evidence="2">Uncharacterized protein</fullName>
    </submittedName>
</protein>
<comment type="caution">
    <text evidence="2">The sequence shown here is derived from an EMBL/GenBank/DDBJ whole genome shotgun (WGS) entry which is preliminary data.</text>
</comment>
<dbReference type="EMBL" id="QGGG01000012">
    <property type="protein sequence ID" value="PWJ80609.1"/>
    <property type="molecule type" value="Genomic_DNA"/>
</dbReference>
<dbReference type="Proteomes" id="UP000245396">
    <property type="component" value="Unassembled WGS sequence"/>
</dbReference>
<keyword evidence="1" id="KW-1133">Transmembrane helix</keyword>
<keyword evidence="1" id="KW-0472">Membrane</keyword>
<feature type="transmembrane region" description="Helical" evidence="1">
    <location>
        <begin position="12"/>
        <end position="35"/>
    </location>
</feature>